<gene>
    <name evidence="1" type="ORF">BIFBRE_04486</name>
</gene>
<dbReference type="Proteomes" id="UP000003191">
    <property type="component" value="Unassembled WGS sequence"/>
</dbReference>
<name>D4BQV8_BIFBR</name>
<sequence length="45" mass="5364">MWDNMEKTSKFTCCPTLNIIAAMLASYSTPRYEPTTLRERFDHRH</sequence>
<organism evidence="1 2">
    <name type="scientific">Bifidobacterium breve DSM 20213 = JCM 1192</name>
    <dbReference type="NCBI Taxonomy" id="518634"/>
    <lineage>
        <taxon>Bacteria</taxon>
        <taxon>Bacillati</taxon>
        <taxon>Actinomycetota</taxon>
        <taxon>Actinomycetes</taxon>
        <taxon>Bifidobacteriales</taxon>
        <taxon>Bifidobacteriaceae</taxon>
        <taxon>Bifidobacterium</taxon>
    </lineage>
</organism>
<dbReference type="AlphaFoldDB" id="D4BQV8"/>
<evidence type="ECO:0000313" key="1">
    <source>
        <dbReference type="EMBL" id="EFE88603.1"/>
    </source>
</evidence>
<accession>D4BQV8</accession>
<keyword evidence="2" id="KW-1185">Reference proteome</keyword>
<dbReference type="EMBL" id="ACCG02000012">
    <property type="protein sequence ID" value="EFE88603.1"/>
    <property type="molecule type" value="Genomic_DNA"/>
</dbReference>
<reference evidence="1 2" key="1">
    <citation type="submission" date="2010-02" db="EMBL/GenBank/DDBJ databases">
        <authorList>
            <person name="Weinstock G."/>
            <person name="Sodergren E."/>
            <person name="Clifton S."/>
            <person name="Fulton L."/>
            <person name="Fulton B."/>
            <person name="Courtney L."/>
            <person name="Fronick C."/>
            <person name="Harrison M."/>
            <person name="Strong C."/>
            <person name="Farmer C."/>
            <person name="Delahaunty K."/>
            <person name="Markovic C."/>
            <person name="Hall O."/>
            <person name="Minx P."/>
            <person name="Tomlinson C."/>
            <person name="Mitreva M."/>
            <person name="Nelson J."/>
            <person name="Hou S."/>
            <person name="Wollam A."/>
            <person name="Pepin K.H."/>
            <person name="Johnson M."/>
            <person name="Bhonagiri V."/>
            <person name="Zhang X."/>
            <person name="Suruliraj S."/>
            <person name="Warren W."/>
            <person name="Chinwalla A."/>
            <person name="Mardis E.R."/>
            <person name="Wilson R.K."/>
        </authorList>
    </citation>
    <scope>NUCLEOTIDE SEQUENCE [LARGE SCALE GENOMIC DNA]</scope>
    <source>
        <strain evidence="1 2">DSM 20213</strain>
    </source>
</reference>
<proteinExistence type="predicted"/>
<protein>
    <submittedName>
        <fullName evidence="1">Uncharacterized protein</fullName>
    </submittedName>
</protein>
<evidence type="ECO:0000313" key="2">
    <source>
        <dbReference type="Proteomes" id="UP000003191"/>
    </source>
</evidence>
<comment type="caution">
    <text evidence="1">The sequence shown here is derived from an EMBL/GenBank/DDBJ whole genome shotgun (WGS) entry which is preliminary data.</text>
</comment>
<dbReference type="HOGENOM" id="CLU_3196645_0_0_11"/>